<organism evidence="2 3">
    <name type="scientific">Zygosaccharomyces rouxii</name>
    <dbReference type="NCBI Taxonomy" id="4956"/>
    <lineage>
        <taxon>Eukaryota</taxon>
        <taxon>Fungi</taxon>
        <taxon>Dikarya</taxon>
        <taxon>Ascomycota</taxon>
        <taxon>Saccharomycotina</taxon>
        <taxon>Saccharomycetes</taxon>
        <taxon>Saccharomycetales</taxon>
        <taxon>Saccharomycetaceae</taxon>
        <taxon>Zygosaccharomyces</taxon>
    </lineage>
</organism>
<dbReference type="EMBL" id="BDGX01000032">
    <property type="protein sequence ID" value="GAV51924.1"/>
    <property type="molecule type" value="Genomic_DNA"/>
</dbReference>
<dbReference type="InterPro" id="IPR032704">
    <property type="entry name" value="Cms1"/>
</dbReference>
<feature type="compositionally biased region" description="Acidic residues" evidence="1">
    <location>
        <begin position="1"/>
        <end position="11"/>
    </location>
</feature>
<evidence type="ECO:0000313" key="3">
    <source>
        <dbReference type="Proteomes" id="UP000187013"/>
    </source>
</evidence>
<dbReference type="AlphaFoldDB" id="A0A1Q3A872"/>
<dbReference type="Pfam" id="PF14617">
    <property type="entry name" value="CMS1"/>
    <property type="match status" value="1"/>
</dbReference>
<proteinExistence type="predicted"/>
<dbReference type="GO" id="GO:0005634">
    <property type="term" value="C:nucleus"/>
    <property type="evidence" value="ECO:0007669"/>
    <property type="project" value="TreeGrafter"/>
</dbReference>
<gene>
    <name evidence="2" type="ORF">ZYGR_0AF03960</name>
</gene>
<name>A0A1Q3A872_ZYGRO</name>
<sequence length="286" mass="32708">MPNADDLDDGLDYSYGSDPEAEEVAVEDTGAEKDTDSQEVEPDEKPHEDEKKRKADEPTVHESRPLSKRQKKLQNSKLKDKKEEQVKYQLEKKKTIPKSSPEEIVEYLATLIREKNPDLSGLELDELYLKKSDFLSTEKFQEDRNLTNLPNFMSQFSKSPRTIVLSLTNLRIADLYRSLGGNKACVKLFAKNKLKDDLATVEEILGTKAKKNEHIKYFIATPTRLEKLIESTDLFFQGKEKLDILLDASYLDPKANTLLNCENTTVLCKLLKTFLNKKSSVKVLLY</sequence>
<evidence type="ECO:0008006" key="4">
    <source>
        <dbReference type="Google" id="ProtNLM"/>
    </source>
</evidence>
<dbReference type="PANTHER" id="PTHR24030:SF0">
    <property type="entry name" value="PROTEIN CMSS1"/>
    <property type="match status" value="1"/>
</dbReference>
<dbReference type="Proteomes" id="UP000187013">
    <property type="component" value="Unassembled WGS sequence"/>
</dbReference>
<comment type="caution">
    <text evidence="2">The sequence shown here is derived from an EMBL/GenBank/DDBJ whole genome shotgun (WGS) entry which is preliminary data.</text>
</comment>
<feature type="region of interest" description="Disordered" evidence="1">
    <location>
        <begin position="1"/>
        <end position="85"/>
    </location>
</feature>
<dbReference type="PANTHER" id="PTHR24030">
    <property type="entry name" value="PROTEIN CMSS1"/>
    <property type="match status" value="1"/>
</dbReference>
<evidence type="ECO:0000256" key="1">
    <source>
        <dbReference type="SAM" id="MobiDB-lite"/>
    </source>
</evidence>
<dbReference type="OrthoDB" id="1929311at2759"/>
<feature type="compositionally biased region" description="Basic and acidic residues" evidence="1">
    <location>
        <begin position="43"/>
        <end position="65"/>
    </location>
</feature>
<reference evidence="2 3" key="1">
    <citation type="submission" date="2016-08" db="EMBL/GenBank/DDBJ databases">
        <title>Draft genome sequence of allopolyploid Zygosaccharomyces rouxii.</title>
        <authorList>
            <person name="Watanabe J."/>
            <person name="Uehara K."/>
            <person name="Mogi Y."/>
            <person name="Tsukioka Y."/>
        </authorList>
    </citation>
    <scope>NUCLEOTIDE SEQUENCE [LARGE SCALE GENOMIC DNA]</scope>
    <source>
        <strain evidence="2 3">NBRC 110957</strain>
    </source>
</reference>
<accession>A0A1Q3A872</accession>
<dbReference type="GO" id="GO:0030686">
    <property type="term" value="C:90S preribosome"/>
    <property type="evidence" value="ECO:0007669"/>
    <property type="project" value="TreeGrafter"/>
</dbReference>
<protein>
    <recommendedName>
        <fullName evidence="4">Protein CMS1</fullName>
    </recommendedName>
</protein>
<evidence type="ECO:0000313" key="2">
    <source>
        <dbReference type="EMBL" id="GAV51924.1"/>
    </source>
</evidence>